<dbReference type="Pfam" id="PF08242">
    <property type="entry name" value="Methyltransf_12"/>
    <property type="match status" value="1"/>
</dbReference>
<dbReference type="RefSeq" id="WP_201651006.1">
    <property type="nucleotide sequence ID" value="NZ_CAJHCS010000010.1"/>
</dbReference>
<keyword evidence="2" id="KW-0808">Transferase</keyword>
<feature type="domain" description="Methyltransferase type 12" evidence="1">
    <location>
        <begin position="52"/>
        <end position="141"/>
    </location>
</feature>
<dbReference type="Gene3D" id="3.40.50.150">
    <property type="entry name" value="Vaccinia Virus protein VP39"/>
    <property type="match status" value="1"/>
</dbReference>
<accession>A0ABU9QL04</accession>
<protein>
    <submittedName>
        <fullName evidence="2">Class I SAM-dependent methyltransferase</fullName>
        <ecNumber evidence="2">2.1.-.-</ecNumber>
    </submittedName>
</protein>
<dbReference type="InterPro" id="IPR013217">
    <property type="entry name" value="Methyltransf_12"/>
</dbReference>
<dbReference type="InterPro" id="IPR029063">
    <property type="entry name" value="SAM-dependent_MTases_sf"/>
</dbReference>
<organism evidence="2 3">
    <name type="scientific">Paraburkholderia sabiae</name>
    <dbReference type="NCBI Taxonomy" id="273251"/>
    <lineage>
        <taxon>Bacteria</taxon>
        <taxon>Pseudomonadati</taxon>
        <taxon>Pseudomonadota</taxon>
        <taxon>Betaproteobacteria</taxon>
        <taxon>Burkholderiales</taxon>
        <taxon>Burkholderiaceae</taxon>
        <taxon>Paraburkholderia</taxon>
    </lineage>
</organism>
<name>A0ABU9QL04_9BURK</name>
<evidence type="ECO:0000313" key="2">
    <source>
        <dbReference type="EMBL" id="MEM5289735.1"/>
    </source>
</evidence>
<gene>
    <name evidence="2" type="ORF">V4C55_28840</name>
</gene>
<dbReference type="PANTHER" id="PTHR43861">
    <property type="entry name" value="TRANS-ACONITATE 2-METHYLTRANSFERASE-RELATED"/>
    <property type="match status" value="1"/>
</dbReference>
<dbReference type="Proteomes" id="UP001494588">
    <property type="component" value="Unassembled WGS sequence"/>
</dbReference>
<comment type="caution">
    <text evidence="2">The sequence shown here is derived from an EMBL/GenBank/DDBJ whole genome shotgun (WGS) entry which is preliminary data.</text>
</comment>
<dbReference type="EMBL" id="JAZHGC010000028">
    <property type="protein sequence ID" value="MEM5289735.1"/>
    <property type="molecule type" value="Genomic_DNA"/>
</dbReference>
<evidence type="ECO:0000259" key="1">
    <source>
        <dbReference type="Pfam" id="PF08242"/>
    </source>
</evidence>
<dbReference type="EC" id="2.1.-.-" evidence="2"/>
<reference evidence="2 3" key="1">
    <citation type="submission" date="2024-01" db="EMBL/GenBank/DDBJ databases">
        <title>The diversity of rhizobia nodulating Mimosa spp. in eleven states of Brazil covering several biomes is determined by host plant, location, and edaphic factors.</title>
        <authorList>
            <person name="Rouws L."/>
            <person name="Barauna A."/>
            <person name="Beukes C."/>
            <person name="De Faria S.M."/>
            <person name="Gross E."/>
            <person name="Dos Reis Junior F.B."/>
            <person name="Simon M."/>
            <person name="Maluk M."/>
            <person name="Odee D.W."/>
            <person name="Kenicer G."/>
            <person name="Young J.P.W."/>
            <person name="Reis V.M."/>
            <person name="Zilli J."/>
            <person name="James E.K."/>
        </authorList>
    </citation>
    <scope>NUCLEOTIDE SEQUENCE [LARGE SCALE GENOMIC DNA]</scope>
    <source>
        <strain evidence="2 3">JPY77</strain>
    </source>
</reference>
<dbReference type="GO" id="GO:0008168">
    <property type="term" value="F:methyltransferase activity"/>
    <property type="evidence" value="ECO:0007669"/>
    <property type="project" value="UniProtKB-KW"/>
</dbReference>
<dbReference type="SUPFAM" id="SSF53335">
    <property type="entry name" value="S-adenosyl-L-methionine-dependent methyltransferases"/>
    <property type="match status" value="1"/>
</dbReference>
<proteinExistence type="predicted"/>
<evidence type="ECO:0000313" key="3">
    <source>
        <dbReference type="Proteomes" id="UP001494588"/>
    </source>
</evidence>
<dbReference type="GO" id="GO:0032259">
    <property type="term" value="P:methylation"/>
    <property type="evidence" value="ECO:0007669"/>
    <property type="project" value="UniProtKB-KW"/>
</dbReference>
<sequence length="224" mass="25611">MAKSEFDKFAQDYDRVLGESIPDGLNEDGYFAEYKIALMAKRLKDRQPRRILDFGCGAGRSLPHLAQYFPDAELWGFDVSQDSLNFAHERTPSAHLFSDWSIAEYVSFDAIVAANVFHHIPPDQRPLALDRCNRALAPNGIMFLFEHNPLNPATRWIFERCPFDVDAEMLSLRTALDLTKAAGFSTEQHGYTLFFPRPLAALRGFEPYLKRLPLGAQYYVQMEK</sequence>
<keyword evidence="3" id="KW-1185">Reference proteome</keyword>
<dbReference type="CDD" id="cd02440">
    <property type="entry name" value="AdoMet_MTases"/>
    <property type="match status" value="1"/>
</dbReference>
<keyword evidence="2" id="KW-0489">Methyltransferase</keyword>